<dbReference type="InterPro" id="IPR036388">
    <property type="entry name" value="WH-like_DNA-bd_sf"/>
</dbReference>
<dbReference type="PANTHER" id="PTHR33221">
    <property type="entry name" value="WINGED HELIX-TURN-HELIX TRANSCRIPTIONAL REGULATOR, RRF2 FAMILY"/>
    <property type="match status" value="1"/>
</dbReference>
<dbReference type="STRING" id="338963.Pcar_0423"/>
<reference evidence="1 2" key="2">
    <citation type="journal article" date="2012" name="BMC Genomics">
        <title>The genome of Pelobacter carbinolicus reveals surprising metabolic capabilities and physiological features.</title>
        <authorList>
            <person name="Aklujkar M."/>
            <person name="Haveman S.A."/>
            <person name="Didonato R.Jr."/>
            <person name="Chertkov O."/>
            <person name="Han C.S."/>
            <person name="Land M.L."/>
            <person name="Brown P."/>
            <person name="Lovley D.R."/>
        </authorList>
    </citation>
    <scope>NUCLEOTIDE SEQUENCE [LARGE SCALE GENOMIC DNA]</scope>
    <source>
        <strain evidence="2">DSM 2380 / NBRC 103641 / GraBd1</strain>
    </source>
</reference>
<dbReference type="SUPFAM" id="SSF46785">
    <property type="entry name" value="Winged helix' DNA-binding domain"/>
    <property type="match status" value="1"/>
</dbReference>
<dbReference type="RefSeq" id="WP_011340105.1">
    <property type="nucleotide sequence ID" value="NC_007498.2"/>
</dbReference>
<dbReference type="InterPro" id="IPR000944">
    <property type="entry name" value="Tscrpt_reg_Rrf2"/>
</dbReference>
<reference evidence="2" key="1">
    <citation type="submission" date="2005-10" db="EMBL/GenBank/DDBJ databases">
        <title>Complete sequence of Pelobacter carbinolicus DSM 2380.</title>
        <authorList>
            <person name="Copeland A."/>
            <person name="Lucas S."/>
            <person name="Lapidus A."/>
            <person name="Barry K."/>
            <person name="Detter J.C."/>
            <person name="Glavina T."/>
            <person name="Hammon N."/>
            <person name="Israni S."/>
            <person name="Pitluck S."/>
            <person name="Chertkov O."/>
            <person name="Schmutz J."/>
            <person name="Larimer F."/>
            <person name="Land M."/>
            <person name="Kyrpides N."/>
            <person name="Ivanova N."/>
            <person name="Richardson P."/>
        </authorList>
    </citation>
    <scope>NUCLEOTIDE SEQUENCE [LARGE SCALE GENOMIC DNA]</scope>
    <source>
        <strain evidence="2">DSM 2380 / NBRC 103641 / GraBd1</strain>
    </source>
</reference>
<proteinExistence type="predicted"/>
<gene>
    <name evidence="1" type="ordered locus">Pcar_0423</name>
</gene>
<dbReference type="PROSITE" id="PS51197">
    <property type="entry name" value="HTH_RRF2_2"/>
    <property type="match status" value="1"/>
</dbReference>
<dbReference type="GO" id="GO:0003700">
    <property type="term" value="F:DNA-binding transcription factor activity"/>
    <property type="evidence" value="ECO:0007669"/>
    <property type="project" value="TreeGrafter"/>
</dbReference>
<evidence type="ECO:0000313" key="2">
    <source>
        <dbReference type="Proteomes" id="UP000002534"/>
    </source>
</evidence>
<dbReference type="PANTHER" id="PTHR33221:SF2">
    <property type="entry name" value="TRANSCRIPTIONAL REGULATOR"/>
    <property type="match status" value="1"/>
</dbReference>
<dbReference type="OrthoDB" id="9800519at2"/>
<dbReference type="GO" id="GO:0005829">
    <property type="term" value="C:cytosol"/>
    <property type="evidence" value="ECO:0007669"/>
    <property type="project" value="TreeGrafter"/>
</dbReference>
<accession>Q3A7G1</accession>
<sequence>MIITRATEYAIRAVLFMATQPRGETVLKKDICREQEITPAFLTKILQPLIKQGIVGSHRGIGGGFYLAKDPADITLLDVIKAEEGPIYLNLCLAEETNCNREPTCPVNRVWREARTQLLAVLDRYSFADLCRMGAEAQNAIICGATEQKDSSSR</sequence>
<dbReference type="AlphaFoldDB" id="Q3A7G1"/>
<organism evidence="1 2">
    <name type="scientific">Syntrophotalea carbinolica (strain DSM 2380 / NBRC 103641 / GraBd1)</name>
    <name type="common">Pelobacter carbinolicus</name>
    <dbReference type="NCBI Taxonomy" id="338963"/>
    <lineage>
        <taxon>Bacteria</taxon>
        <taxon>Pseudomonadati</taxon>
        <taxon>Thermodesulfobacteriota</taxon>
        <taxon>Desulfuromonadia</taxon>
        <taxon>Desulfuromonadales</taxon>
        <taxon>Syntrophotaleaceae</taxon>
        <taxon>Syntrophotalea</taxon>
    </lineage>
</organism>
<protein>
    <submittedName>
        <fullName evidence="1">Winged helix-turn-helix transcriptional regulator, Rrf2 family</fullName>
    </submittedName>
</protein>
<dbReference type="Pfam" id="PF02082">
    <property type="entry name" value="Rrf2"/>
    <property type="match status" value="1"/>
</dbReference>
<dbReference type="InterPro" id="IPR036390">
    <property type="entry name" value="WH_DNA-bd_sf"/>
</dbReference>
<dbReference type="InterPro" id="IPR030489">
    <property type="entry name" value="TR_Rrf2-type_CS"/>
</dbReference>
<evidence type="ECO:0000313" key="1">
    <source>
        <dbReference type="EMBL" id="ABA87683.1"/>
    </source>
</evidence>
<name>Q3A7G1_SYNC1</name>
<dbReference type="KEGG" id="pca:Pcar_0423"/>
<dbReference type="HOGENOM" id="CLU_107144_1_3_7"/>
<dbReference type="NCBIfam" id="TIGR00738">
    <property type="entry name" value="rrf2_super"/>
    <property type="match status" value="1"/>
</dbReference>
<dbReference type="Proteomes" id="UP000002534">
    <property type="component" value="Chromosome"/>
</dbReference>
<dbReference type="PROSITE" id="PS01332">
    <property type="entry name" value="HTH_RRF2_1"/>
    <property type="match status" value="1"/>
</dbReference>
<keyword evidence="2" id="KW-1185">Reference proteome</keyword>
<dbReference type="eggNOG" id="COG1959">
    <property type="taxonomic scope" value="Bacteria"/>
</dbReference>
<dbReference type="Gene3D" id="1.10.10.10">
    <property type="entry name" value="Winged helix-like DNA-binding domain superfamily/Winged helix DNA-binding domain"/>
    <property type="match status" value="1"/>
</dbReference>
<dbReference type="EMBL" id="CP000142">
    <property type="protein sequence ID" value="ABA87683.1"/>
    <property type="molecule type" value="Genomic_DNA"/>
</dbReference>